<dbReference type="RefSeq" id="WP_013679767.1">
    <property type="nucleotide sequence ID" value="NC_015315.1"/>
</dbReference>
<dbReference type="PANTHER" id="PTHR43080:SF2">
    <property type="entry name" value="CBS DOMAIN-CONTAINING PROTEIN"/>
    <property type="match status" value="1"/>
</dbReference>
<evidence type="ECO:0000313" key="4">
    <source>
        <dbReference type="EMBL" id="AEA12431.1"/>
    </source>
</evidence>
<dbReference type="KEGG" id="tuz:TUZN_0948"/>
<dbReference type="eggNOG" id="arCOG00631">
    <property type="taxonomic scope" value="Archaea"/>
</dbReference>
<dbReference type="Pfam" id="PF00571">
    <property type="entry name" value="CBS"/>
    <property type="match status" value="2"/>
</dbReference>
<evidence type="ECO:0000256" key="1">
    <source>
        <dbReference type="ARBA" id="ARBA00023122"/>
    </source>
</evidence>
<dbReference type="AlphaFoldDB" id="F2L5Y6"/>
<dbReference type="PROSITE" id="PS51371">
    <property type="entry name" value="CBS"/>
    <property type="match status" value="2"/>
</dbReference>
<keyword evidence="5" id="KW-1185">Reference proteome</keyword>
<dbReference type="GeneID" id="10360480"/>
<dbReference type="EMBL" id="CP002590">
    <property type="protein sequence ID" value="AEA12431.1"/>
    <property type="molecule type" value="Genomic_DNA"/>
</dbReference>
<name>F2L5Y6_THEU7</name>
<accession>F2L5Y6</accession>
<dbReference type="STRING" id="999630.TUZN_0948"/>
<dbReference type="HOGENOM" id="CLU_040681_12_1_2"/>
<feature type="domain" description="CBS" evidence="3">
    <location>
        <begin position="7"/>
        <end position="63"/>
    </location>
</feature>
<evidence type="ECO:0000313" key="5">
    <source>
        <dbReference type="Proteomes" id="UP000008138"/>
    </source>
</evidence>
<evidence type="ECO:0000256" key="2">
    <source>
        <dbReference type="PROSITE-ProRule" id="PRU00703"/>
    </source>
</evidence>
<reference key="2">
    <citation type="submission" date="2011-03" db="EMBL/GenBank/DDBJ databases">
        <title>Complete genome sequence of the thermoacidophilic crenarchaeon Thermoproteus uzoniensis 768-20.</title>
        <authorList>
            <person name="Mardanov A.V."/>
            <person name="Gumerov V.M."/>
            <person name="Beletsky A.V."/>
            <person name="Prokofeva M.I."/>
            <person name="Bonch-Osmolovskaya E.A."/>
            <person name="Ravin N.V."/>
            <person name="Skryabin K.G."/>
        </authorList>
    </citation>
    <scope>NUCLEOTIDE SEQUENCE</scope>
    <source>
        <strain>768-20</strain>
    </source>
</reference>
<dbReference type="Proteomes" id="UP000008138">
    <property type="component" value="Chromosome"/>
</dbReference>
<gene>
    <name evidence="4" type="ordered locus">TUZN_0948</name>
</gene>
<dbReference type="SMART" id="SM00116">
    <property type="entry name" value="CBS"/>
    <property type="match status" value="2"/>
</dbReference>
<dbReference type="OrthoDB" id="8919at2157"/>
<evidence type="ECO:0000259" key="3">
    <source>
        <dbReference type="PROSITE" id="PS51371"/>
    </source>
</evidence>
<sequence length="141" mass="14721">MKVGAIASRPPITAEPGITIREAASIMAKRRIGLLVLVEGGRLYGVVSERDIVRAVAAGLSPERPAALIATRDVVTIDAESDVLEAARLMARRGIRHLVVVKGGELYGVVSVRDIVREAAQLAAAAAGPEEAEHAMAPPAD</sequence>
<dbReference type="InterPro" id="IPR000644">
    <property type="entry name" value="CBS_dom"/>
</dbReference>
<protein>
    <submittedName>
        <fullName evidence="4">Signal-transduction protein</fullName>
    </submittedName>
</protein>
<dbReference type="Gene3D" id="3.10.580.10">
    <property type="entry name" value="CBS-domain"/>
    <property type="match status" value="1"/>
</dbReference>
<feature type="domain" description="CBS" evidence="3">
    <location>
        <begin position="70"/>
        <end position="125"/>
    </location>
</feature>
<dbReference type="InterPro" id="IPR046342">
    <property type="entry name" value="CBS_dom_sf"/>
</dbReference>
<dbReference type="CDD" id="cd09836">
    <property type="entry name" value="CBS_pair_arch"/>
    <property type="match status" value="1"/>
</dbReference>
<reference evidence="4 5" key="1">
    <citation type="journal article" date="2011" name="J. Bacteriol.">
        <title>Complete genome sequence of the thermoacidophilic crenarchaeon Thermoproteus uzoniensis 768-20.</title>
        <authorList>
            <person name="Mardanov A.V."/>
            <person name="Gumerov V.M."/>
            <person name="Beletsky A.V."/>
            <person name="Prokofeva M.I."/>
            <person name="Bonch-Osmolovskaya E.A."/>
            <person name="Ravin N.V."/>
            <person name="Skryabin K.G."/>
        </authorList>
    </citation>
    <scope>NUCLEOTIDE SEQUENCE [LARGE SCALE GENOMIC DNA]</scope>
    <source>
        <strain evidence="4 5">768-20</strain>
    </source>
</reference>
<dbReference type="PANTHER" id="PTHR43080">
    <property type="entry name" value="CBS DOMAIN-CONTAINING PROTEIN CBSX3, MITOCHONDRIAL"/>
    <property type="match status" value="1"/>
</dbReference>
<keyword evidence="1 2" id="KW-0129">CBS domain</keyword>
<dbReference type="InterPro" id="IPR051257">
    <property type="entry name" value="Diverse_CBS-Domain"/>
</dbReference>
<organism evidence="4 5">
    <name type="scientific">Thermoproteus uzoniensis (strain 768-20)</name>
    <dbReference type="NCBI Taxonomy" id="999630"/>
    <lineage>
        <taxon>Archaea</taxon>
        <taxon>Thermoproteota</taxon>
        <taxon>Thermoprotei</taxon>
        <taxon>Thermoproteales</taxon>
        <taxon>Thermoproteaceae</taxon>
        <taxon>Thermoproteus</taxon>
    </lineage>
</organism>
<dbReference type="SUPFAM" id="SSF54631">
    <property type="entry name" value="CBS-domain pair"/>
    <property type="match status" value="1"/>
</dbReference>
<proteinExistence type="predicted"/>